<evidence type="ECO:0000256" key="2">
    <source>
        <dbReference type="SAM" id="MobiDB-lite"/>
    </source>
</evidence>
<evidence type="ECO:0000259" key="4">
    <source>
        <dbReference type="Pfam" id="PF11611"/>
    </source>
</evidence>
<dbReference type="PROSITE" id="PS51257">
    <property type="entry name" value="PROKAR_LIPOPROTEIN"/>
    <property type="match status" value="1"/>
</dbReference>
<dbReference type="InterPro" id="IPR029050">
    <property type="entry name" value="Immunoprotect_excell_Ig-like"/>
</dbReference>
<dbReference type="Gene3D" id="2.60.40.1240">
    <property type="match status" value="1"/>
</dbReference>
<evidence type="ECO:0000313" key="6">
    <source>
        <dbReference type="Proteomes" id="UP000287296"/>
    </source>
</evidence>
<feature type="region of interest" description="Disordered" evidence="2">
    <location>
        <begin position="31"/>
        <end position="58"/>
    </location>
</feature>
<name>A0A429X529_SIMTE</name>
<dbReference type="OrthoDB" id="2167600at2"/>
<evidence type="ECO:0000256" key="3">
    <source>
        <dbReference type="SAM" id="SignalP"/>
    </source>
</evidence>
<feature type="signal peptide" evidence="3">
    <location>
        <begin position="1"/>
        <end position="28"/>
    </location>
</feature>
<proteinExistence type="predicted"/>
<comment type="caution">
    <text evidence="5">The sequence shown here is derived from an EMBL/GenBank/DDBJ whole genome shotgun (WGS) entry which is preliminary data.</text>
</comment>
<dbReference type="Pfam" id="PF11611">
    <property type="entry name" value="DUF4352"/>
    <property type="match status" value="1"/>
</dbReference>
<gene>
    <name evidence="5" type="ORF">D5F11_016815</name>
</gene>
<keyword evidence="1 3" id="KW-0732">Signal</keyword>
<accession>A0A429X529</accession>
<feature type="compositionally biased region" description="Basic and acidic residues" evidence="2">
    <location>
        <begin position="40"/>
        <end position="58"/>
    </location>
</feature>
<evidence type="ECO:0000313" key="5">
    <source>
        <dbReference type="EMBL" id="RST58492.1"/>
    </source>
</evidence>
<organism evidence="5 6">
    <name type="scientific">Siminovitchia terrae</name>
    <name type="common">Bacillus terrae</name>
    <dbReference type="NCBI Taxonomy" id="1914933"/>
    <lineage>
        <taxon>Bacteria</taxon>
        <taxon>Bacillati</taxon>
        <taxon>Bacillota</taxon>
        <taxon>Bacilli</taxon>
        <taxon>Bacillales</taxon>
        <taxon>Bacillaceae</taxon>
        <taxon>Siminovitchia</taxon>
    </lineage>
</organism>
<evidence type="ECO:0000256" key="1">
    <source>
        <dbReference type="ARBA" id="ARBA00022729"/>
    </source>
</evidence>
<dbReference type="EMBL" id="QYTW02000019">
    <property type="protein sequence ID" value="RST58492.1"/>
    <property type="molecule type" value="Genomic_DNA"/>
</dbReference>
<dbReference type="AlphaFoldDB" id="A0A429X529"/>
<dbReference type="Proteomes" id="UP000287296">
    <property type="component" value="Unassembled WGS sequence"/>
</dbReference>
<protein>
    <submittedName>
        <fullName evidence="5">DUF5067 domain-containing protein</fullName>
    </submittedName>
</protein>
<feature type="domain" description="DUF4352" evidence="4">
    <location>
        <begin position="57"/>
        <end position="149"/>
    </location>
</feature>
<dbReference type="InterPro" id="IPR029051">
    <property type="entry name" value="DUF4352"/>
</dbReference>
<reference evidence="5 6" key="1">
    <citation type="submission" date="2018-12" db="EMBL/GenBank/DDBJ databases">
        <authorList>
            <person name="Sun L."/>
            <person name="Chen Z."/>
        </authorList>
    </citation>
    <scope>NUCLEOTIDE SEQUENCE [LARGE SCALE GENOMIC DNA]</scope>
    <source>
        <strain evidence="5 6">LMG 29736</strain>
    </source>
</reference>
<sequence length="175" mass="19519">MIIHKERNILKKYLFILLAIGLAVGLAACDEGGTSSSSSGKEKESAEKKEKKEDKKYGLGETAEVGDVKVTITKVSLTDERNEFEESEPNKVVKIEYEMENNRDEEIPVGADFQVYDSTGNQVDLYALDNTMGSLKPGKKLQGVEHYGIEDGPIEVYFQPMFSLDKNAIFELDVE</sequence>
<feature type="chain" id="PRO_5038830708" evidence="3">
    <location>
        <begin position="29"/>
        <end position="175"/>
    </location>
</feature>